<reference evidence="1 2" key="1">
    <citation type="submission" date="2020-11" db="EMBL/GenBank/DDBJ databases">
        <title>Draft genome sequencing of a Lachnospiraceae strain isolated from anoxic soil subjected to BSD treatment.</title>
        <authorList>
            <person name="Uek A."/>
            <person name="Tonouchi A."/>
        </authorList>
    </citation>
    <scope>NUCLEOTIDE SEQUENCE [LARGE SCALE GENOMIC DNA]</scope>
    <source>
        <strain evidence="1 2">TB5</strain>
    </source>
</reference>
<accession>A0A7R7EKA9</accession>
<keyword evidence="2" id="KW-1185">Reference proteome</keyword>
<dbReference type="EMBL" id="AP024169">
    <property type="protein sequence ID" value="BCN30327.1"/>
    <property type="molecule type" value="Genomic_DNA"/>
</dbReference>
<evidence type="ECO:0008006" key="3">
    <source>
        <dbReference type="Google" id="ProtNLM"/>
    </source>
</evidence>
<proteinExistence type="predicted"/>
<dbReference type="KEGG" id="ahb:bsdtb5_16220"/>
<protein>
    <recommendedName>
        <fullName evidence="3">DUF11 domain-containing protein</fullName>
    </recommendedName>
</protein>
<organism evidence="1 2">
    <name type="scientific">Anaeromicropila herbilytica</name>
    <dbReference type="NCBI Taxonomy" id="2785025"/>
    <lineage>
        <taxon>Bacteria</taxon>
        <taxon>Bacillati</taxon>
        <taxon>Bacillota</taxon>
        <taxon>Clostridia</taxon>
        <taxon>Lachnospirales</taxon>
        <taxon>Lachnospiraceae</taxon>
        <taxon>Anaeromicropila</taxon>
    </lineage>
</organism>
<name>A0A7R7EKA9_9FIRM</name>
<dbReference type="RefSeq" id="WP_271715556.1">
    <property type="nucleotide sequence ID" value="NZ_AP024169.1"/>
</dbReference>
<evidence type="ECO:0000313" key="2">
    <source>
        <dbReference type="Proteomes" id="UP000595897"/>
    </source>
</evidence>
<sequence length="284" mass="29541">MAELLNSQANILYNNNTTSGITATDDVLSTNSTSSTMTVQKTVSRGYFKPFDRLTYKIVITNTTNQTLTFTSISDNFTPTGGTYANSPFTYVTGSGSVIINDDPATAPTITQDANGDLAITLGSTLAPYSTAVLTYMMDIGSSFTATNLSNTITVATATESLTSGPLISYKEYALLSASKKAPAIIPSGTAFSYTITLTNTGNTATSSLTISDTLTNVASIDSITTKIDNGTTQTLPSTGGYYTYTAGTGALSILKNYDGSAQIEYIIPATSGVLLVTINGTAS</sequence>
<evidence type="ECO:0000313" key="1">
    <source>
        <dbReference type="EMBL" id="BCN30327.1"/>
    </source>
</evidence>
<gene>
    <name evidence="1" type="ORF">bsdtb5_16220</name>
</gene>
<dbReference type="AlphaFoldDB" id="A0A7R7EKA9"/>
<dbReference type="Proteomes" id="UP000595897">
    <property type="component" value="Chromosome"/>
</dbReference>